<sequence length="226" mass="26553">MKKAQNRLGWIEKDNPNMLKWAIRYLNNHRANIPEQTTYDGLIRESEKWPESSEIRELLRKMKGAWRQKKLRESLNGKKPSNFILSTSAKKCLENLAKSRRSNITETLEWLIKNGLEVKSQYRDQLNELNKSHRKQLDSYQVAAVTLTEKLSEALTESCKLTLQIETLTPSPESLPTPQKDQIEKLFRKKKSTLLKSNTIIKRDAIRTHERQIQPTTHYLEQEQEQ</sequence>
<dbReference type="AlphaFoldDB" id="A0A5M8EZX9"/>
<organism evidence="1 2">
    <name type="scientific">Pseudomonas veronii</name>
    <dbReference type="NCBI Taxonomy" id="76761"/>
    <lineage>
        <taxon>Bacteria</taxon>
        <taxon>Pseudomonadati</taxon>
        <taxon>Pseudomonadota</taxon>
        <taxon>Gammaproteobacteria</taxon>
        <taxon>Pseudomonadales</taxon>
        <taxon>Pseudomonadaceae</taxon>
        <taxon>Pseudomonas</taxon>
    </lineage>
</organism>
<name>A0A5M8EZX9_PSEVE</name>
<reference evidence="1 2" key="1">
    <citation type="submission" date="2019-09" db="EMBL/GenBank/DDBJ databases">
        <title>Genomic sequencing of 4 copper resistant soil isolates.</title>
        <authorList>
            <person name="Havryliuk O."/>
        </authorList>
    </citation>
    <scope>NUCLEOTIDE SEQUENCE [LARGE SCALE GENOMIC DNA]</scope>
    <source>
        <strain evidence="1 2">UKR4</strain>
    </source>
</reference>
<dbReference type="Proteomes" id="UP000323909">
    <property type="component" value="Unassembled WGS sequence"/>
</dbReference>
<evidence type="ECO:0000313" key="1">
    <source>
        <dbReference type="EMBL" id="KAA6178163.1"/>
    </source>
</evidence>
<protein>
    <submittedName>
        <fullName evidence="1">Uncharacterized protein</fullName>
    </submittedName>
</protein>
<accession>A0A5M8EZX9</accession>
<comment type="caution">
    <text evidence="1">The sequence shown here is derived from an EMBL/GenBank/DDBJ whole genome shotgun (WGS) entry which is preliminary data.</text>
</comment>
<evidence type="ECO:0000313" key="2">
    <source>
        <dbReference type="Proteomes" id="UP000323909"/>
    </source>
</evidence>
<dbReference type="RefSeq" id="WP_125940083.1">
    <property type="nucleotide sequence ID" value="NZ_VWXT01000245.1"/>
</dbReference>
<gene>
    <name evidence="1" type="ORF">F3K53_15715</name>
</gene>
<proteinExistence type="predicted"/>
<dbReference type="EMBL" id="VWXT01000245">
    <property type="protein sequence ID" value="KAA6178163.1"/>
    <property type="molecule type" value="Genomic_DNA"/>
</dbReference>